<dbReference type="GeneTree" id="ENSGT01100000263500"/>
<dbReference type="InterPro" id="IPR050951">
    <property type="entry name" value="Retrovirus_Pol_polyprotein"/>
</dbReference>
<feature type="region of interest" description="Disordered" evidence="11">
    <location>
        <begin position="427"/>
        <end position="447"/>
    </location>
</feature>
<dbReference type="InterPro" id="IPR041588">
    <property type="entry name" value="Integrase_H2C2"/>
</dbReference>
<organism evidence="15 16">
    <name type="scientific">Oreochromis niloticus</name>
    <name type="common">Nile tilapia</name>
    <name type="synonym">Tilapia nilotica</name>
    <dbReference type="NCBI Taxonomy" id="8128"/>
    <lineage>
        <taxon>Eukaryota</taxon>
        <taxon>Metazoa</taxon>
        <taxon>Chordata</taxon>
        <taxon>Craniata</taxon>
        <taxon>Vertebrata</taxon>
        <taxon>Euteleostomi</taxon>
        <taxon>Actinopterygii</taxon>
        <taxon>Neopterygii</taxon>
        <taxon>Teleostei</taxon>
        <taxon>Neoteleostei</taxon>
        <taxon>Acanthomorphata</taxon>
        <taxon>Ovalentaria</taxon>
        <taxon>Cichlomorphae</taxon>
        <taxon>Cichliformes</taxon>
        <taxon>Cichlidae</taxon>
        <taxon>African cichlids</taxon>
        <taxon>Pseudocrenilabrinae</taxon>
        <taxon>Oreochromini</taxon>
        <taxon>Oreochromis</taxon>
    </lineage>
</organism>
<keyword evidence="10" id="KW-0863">Zinc-finger</keyword>
<keyword evidence="5" id="KW-0540">Nuclease</keyword>
<dbReference type="InterPro" id="IPR001584">
    <property type="entry name" value="Integrase_cat-core"/>
</dbReference>
<dbReference type="PROSITE" id="PS50994">
    <property type="entry name" value="INTEGRASE"/>
    <property type="match status" value="1"/>
</dbReference>
<dbReference type="Pfam" id="PF00665">
    <property type="entry name" value="rve"/>
    <property type="match status" value="1"/>
</dbReference>
<feature type="domain" description="Integrase catalytic" evidence="14">
    <location>
        <begin position="1549"/>
        <end position="1707"/>
    </location>
</feature>
<evidence type="ECO:0000256" key="2">
    <source>
        <dbReference type="ARBA" id="ARBA00012180"/>
    </source>
</evidence>
<dbReference type="Gene3D" id="3.10.20.370">
    <property type="match status" value="1"/>
</dbReference>
<dbReference type="FunFam" id="1.10.340.70:FF:000001">
    <property type="entry name" value="Retrovirus-related Pol polyprotein from transposon gypsy-like Protein"/>
    <property type="match status" value="1"/>
</dbReference>
<feature type="compositionally biased region" description="Polar residues" evidence="11">
    <location>
        <begin position="836"/>
        <end position="848"/>
    </location>
</feature>
<dbReference type="InterPro" id="IPR043128">
    <property type="entry name" value="Rev_trsase/Diguanyl_cyclase"/>
</dbReference>
<feature type="region of interest" description="Disordered" evidence="11">
    <location>
        <begin position="1166"/>
        <end position="1193"/>
    </location>
</feature>
<evidence type="ECO:0000256" key="4">
    <source>
        <dbReference type="ARBA" id="ARBA00022695"/>
    </source>
</evidence>
<dbReference type="CDD" id="cd09274">
    <property type="entry name" value="RNase_HI_RT_Ty3"/>
    <property type="match status" value="1"/>
</dbReference>
<dbReference type="InterPro" id="IPR043502">
    <property type="entry name" value="DNA/RNA_pol_sf"/>
</dbReference>
<dbReference type="InterPro" id="IPR041373">
    <property type="entry name" value="RT_RNaseH"/>
</dbReference>
<evidence type="ECO:0000259" key="14">
    <source>
        <dbReference type="PROSITE" id="PS50994"/>
    </source>
</evidence>
<keyword evidence="10" id="KW-0479">Metal-binding</keyword>
<evidence type="ECO:0000256" key="8">
    <source>
        <dbReference type="ARBA" id="ARBA00022918"/>
    </source>
</evidence>
<accession>A0A669CV37</accession>
<reference evidence="15" key="2">
    <citation type="submission" date="2025-08" db="UniProtKB">
        <authorList>
            <consortium name="Ensembl"/>
        </authorList>
    </citation>
    <scope>IDENTIFICATION</scope>
</reference>
<keyword evidence="8" id="KW-0695">RNA-directed DNA polymerase</keyword>
<evidence type="ECO:0000256" key="7">
    <source>
        <dbReference type="ARBA" id="ARBA00022801"/>
    </source>
</evidence>
<keyword evidence="6" id="KW-0255">Endonuclease</keyword>
<sequence>MTHSMELEQLQDQLSESLLQLRSDQLQEVCLQAKISIGKQTKKHTLIRTISEAVETIIEVEEEEVAHTFLDRLIKTVKELKGRDDPAQEREDSISRDLVALASLQEQYAALQLSFQTSTKRLEEEMARLTDRMASQETSQGLATQLPTLPSPLPASPATQPPEVTIRREFRISGQIGERGQKDKLSYSNLIHQIEMGLKKNHSEAEIIEAVVRAISPGLSLRDMLEIKTDLTLMQLRTILRGHYKEDSSTDLYHRLINITQGSNESPQNFLFRAIELKERLLASSREPGTDEQYSVELIQKKFLRAVGTGLISDNVKYQIKPYLDDPAVTDDVLIAKTNEAASLEWERQQKFRKTTREMKVREIKAEAQSVQEAAVGAVGGQDQPFSTSTKGKAAKAPATVTRKETELFEIINQLKGEIAEIKGAIRESHRPSPSHRPSLKRGCRDCQDSNRGENCDHCFKCGQSGHLSRGCRTQRKLSDRAEQIGMSASTVNPLPSPSFQPLNQGEQQQDVHKLLTDSIKHLETKLAAATQDKRNEAVSVNLLSPRRRAQLLNLIGRKHMITCLLEGVKTTALWDTGSQVCLINEKWRQQNIPHLKVRSLTEIIGPGILDGRAVNQTPIPFSGWVEIKFGLPTEEAAQLELLVPVLVAQEDGVAEEPIIGFNVIEHMLERGIEPPRAVTEAVSTAFSIDCKKAEVFIKVMKSGDDGLGEGRVKTGRELMSIPPGQTRVVKCSVRAGPLPAGQDVLFEPSPYPQMPEGLEVQESVVHLQQGSWSRISLPVTNTKAYEIILPPRTVLGQTQRVRTIYPANTVAVEIEQLETTRPTVETTAAPPASQMGEQENRTTSNSEGVWDPPVPLDHLSPAQQLKIRQLLREESNAFARDEQDVGNIPSLQLKIRLSDPTPVRRTYTSVPKPLHKEVKEYLEDLLNRGWIKKSKSSYSSPIVCVRKKDGSLRLCCDYRELNMKSIPDRHPIPRIQDMLNTLKGSSWFSVLDQGKAYHQGFLEESSRPLTAFITPWGLYEWVRIPFGLSSAPAEFQRSMEECLAGLRDDICLPYLDDNLVHSKTFEDHLNDLKQVLQRYQSHGVKLTPRKCELFKNQVRFLGRLVTQDGHTMDPADIAPVQALKQRNPTTIGEVRKLLGFISYYRNYIPNFSRIAKPLYDLLSSEKPGEGRDRKSKHNKKTKNQGGQLPSSHPVAWSAEHHQVVCQLVNFLIQPPILGYPDFEQPFILHCDASQEGLGAVLYQRQNGKLAVIAYGSRTLTAPEKNYHLHSGKLEFLALKWAICERFRDYLYYSPPFIVYTDNNPLTYVLTTAKLNATTHRWVAELADFQFSIKYRPGRANRDADGLSRMPLDMEHYMQTCTEAVTPEILNSVTQALAVQLQGSEPWLCPLNISTVVAEQSEEVGMSGLEIPKANLRDAQKEDPVIGEVLKYVISSRWPKGRKQACNKEIAALAREKQKLHLDEDGLLYRKTLSRTQLLLPKKFHSLVYKELHEDMGHLGVERVLALIRDRFYWPHMQKDVEHYITQVCSCLKNKRPNKPTRAPLINITTTYPFELVSIDFLHLEKCKGGYEYILVAMDHFTRFAQAYPCRDKSAKTAAEKIFGDFVLKFGFPTRLHHDQGREFENKLFAKLEEYSGVKGSRTTPYHPQGNGQVERFNRTLLAMLRNLPEGAKADWKASLAKVVHAYNCTRSEATGYAPYFLLFGRNPRLPIDMIFGLTANDQSPSHQDYAEKWKIRMKDAYKLASATACKESRRGKVLYDRKIHGAELYPGCRVLVRNFGEKGGPGKLRSFWEDQVFQVTQRKHKDSPVYEIKPENGKGRVRVVHRNLLLPCDFLPVEKVNSHAELRKQTQKNNNKDRHERHEHEHSSEDEDEWRAIRGLSTEQGERGRQPWWTEASEYNAESGAIRREDLCDDNDMEHQEDCGEENLGLDNIEHQNNQYDEDTEAQENNKDTEQTHQLEMECSDQEDTDQSPVSVKKYPFRMRKQKLMFTYHKLGQPTLALE</sequence>
<dbReference type="Ensembl" id="ENSONIT00000059417.1">
    <property type="protein sequence ID" value="ENSONIP00000051262.1"/>
    <property type="gene ID" value="ENSONIG00000040828.1"/>
</dbReference>
<dbReference type="GO" id="GO:0003964">
    <property type="term" value="F:RNA-directed DNA polymerase activity"/>
    <property type="evidence" value="ECO:0007669"/>
    <property type="project" value="UniProtKB-KW"/>
</dbReference>
<keyword evidence="16" id="KW-1185">Reference proteome</keyword>
<dbReference type="GO" id="GO:0008270">
    <property type="term" value="F:zinc ion binding"/>
    <property type="evidence" value="ECO:0007669"/>
    <property type="project" value="UniProtKB-KW"/>
</dbReference>
<dbReference type="GO" id="GO:0004523">
    <property type="term" value="F:RNA-DNA hybrid ribonuclease activity"/>
    <property type="evidence" value="ECO:0007669"/>
    <property type="project" value="UniProtKB-EC"/>
</dbReference>
<dbReference type="Pfam" id="PF17921">
    <property type="entry name" value="Integrase_H2C2"/>
    <property type="match status" value="1"/>
</dbReference>
<dbReference type="Gene3D" id="3.10.10.10">
    <property type="entry name" value="HIV Type 1 Reverse Transcriptase, subunit A, domain 1"/>
    <property type="match status" value="1"/>
</dbReference>
<evidence type="ECO:0000256" key="11">
    <source>
        <dbReference type="SAM" id="MobiDB-lite"/>
    </source>
</evidence>
<feature type="domain" description="Reverse transcriptase" evidence="13">
    <location>
        <begin position="927"/>
        <end position="1106"/>
    </location>
</feature>
<keyword evidence="4" id="KW-0548">Nucleotidyltransferase</keyword>
<proteinExistence type="inferred from homology"/>
<evidence type="ECO:0000256" key="6">
    <source>
        <dbReference type="ARBA" id="ARBA00022759"/>
    </source>
</evidence>
<feature type="compositionally biased region" description="Basic and acidic residues" evidence="11">
    <location>
        <begin position="1844"/>
        <end position="1868"/>
    </location>
</feature>
<dbReference type="SUPFAM" id="SSF56672">
    <property type="entry name" value="DNA/RNA polymerases"/>
    <property type="match status" value="1"/>
</dbReference>
<dbReference type="InterPro" id="IPR012337">
    <property type="entry name" value="RNaseH-like_sf"/>
</dbReference>
<evidence type="ECO:0000259" key="13">
    <source>
        <dbReference type="PROSITE" id="PS50878"/>
    </source>
</evidence>
<feature type="domain" description="CCHC-type" evidence="12">
    <location>
        <begin position="459"/>
        <end position="473"/>
    </location>
</feature>
<dbReference type="CDD" id="cd01647">
    <property type="entry name" value="RT_LTR"/>
    <property type="match status" value="1"/>
</dbReference>
<evidence type="ECO:0000256" key="9">
    <source>
        <dbReference type="ARBA" id="ARBA00039658"/>
    </source>
</evidence>
<gene>
    <name evidence="15" type="primary">LOC109204700</name>
</gene>
<dbReference type="GO" id="GO:0015074">
    <property type="term" value="P:DNA integration"/>
    <property type="evidence" value="ECO:0007669"/>
    <property type="project" value="InterPro"/>
</dbReference>
<dbReference type="Pfam" id="PF00078">
    <property type="entry name" value="RVT_1"/>
    <property type="match status" value="1"/>
</dbReference>
<keyword evidence="3" id="KW-0808">Transferase</keyword>
<evidence type="ECO:0000256" key="10">
    <source>
        <dbReference type="PROSITE-ProRule" id="PRU00047"/>
    </source>
</evidence>
<evidence type="ECO:0000313" key="15">
    <source>
        <dbReference type="Ensembl" id="ENSONIP00000051262.1"/>
    </source>
</evidence>
<evidence type="ECO:0000259" key="12">
    <source>
        <dbReference type="PROSITE" id="PS50158"/>
    </source>
</evidence>
<dbReference type="Gene3D" id="3.30.70.270">
    <property type="match status" value="2"/>
</dbReference>
<dbReference type="SUPFAM" id="SSF53098">
    <property type="entry name" value="Ribonuclease H-like"/>
    <property type="match status" value="1"/>
</dbReference>
<dbReference type="InParanoid" id="A0A669CV37"/>
<dbReference type="PANTHER" id="PTHR37984">
    <property type="entry name" value="PROTEIN CBG26694"/>
    <property type="match status" value="1"/>
</dbReference>
<keyword evidence="7" id="KW-0378">Hydrolase</keyword>
<dbReference type="GO" id="GO:0003676">
    <property type="term" value="F:nucleic acid binding"/>
    <property type="evidence" value="ECO:0007669"/>
    <property type="project" value="InterPro"/>
</dbReference>
<dbReference type="Gene3D" id="3.30.420.10">
    <property type="entry name" value="Ribonuclease H-like superfamily/Ribonuclease H"/>
    <property type="match status" value="1"/>
</dbReference>
<dbReference type="FunFam" id="3.10.20.370:FF:000001">
    <property type="entry name" value="Retrovirus-related Pol polyprotein from transposon 17.6-like protein"/>
    <property type="match status" value="1"/>
</dbReference>
<dbReference type="Pfam" id="PF17917">
    <property type="entry name" value="RT_RNaseH"/>
    <property type="match status" value="1"/>
</dbReference>
<reference evidence="15" key="3">
    <citation type="submission" date="2025-09" db="UniProtKB">
        <authorList>
            <consortium name="Ensembl"/>
        </authorList>
    </citation>
    <scope>IDENTIFICATION</scope>
</reference>
<comment type="similarity">
    <text evidence="1">Belongs to the beta type-B retroviral polymerase family. HERV class-II K(HML-2) pol subfamily.</text>
</comment>
<dbReference type="SMART" id="SM00343">
    <property type="entry name" value="ZnF_C2HC"/>
    <property type="match status" value="1"/>
</dbReference>
<feature type="region of interest" description="Disordered" evidence="11">
    <location>
        <begin position="822"/>
        <end position="848"/>
    </location>
</feature>
<keyword evidence="10" id="KW-0862">Zinc</keyword>
<evidence type="ECO:0000313" key="16">
    <source>
        <dbReference type="Proteomes" id="UP000005207"/>
    </source>
</evidence>
<evidence type="ECO:0000256" key="3">
    <source>
        <dbReference type="ARBA" id="ARBA00022679"/>
    </source>
</evidence>
<reference evidence="16" key="1">
    <citation type="submission" date="2012-01" db="EMBL/GenBank/DDBJ databases">
        <title>The Genome Sequence of Oreochromis niloticus (Nile Tilapia).</title>
        <authorList>
            <consortium name="Broad Institute Genome Assembly Team"/>
            <consortium name="Broad Institute Sequencing Platform"/>
            <person name="Di Palma F."/>
            <person name="Johnson J."/>
            <person name="Lander E.S."/>
            <person name="Lindblad-Toh K."/>
        </authorList>
    </citation>
    <scope>NUCLEOTIDE SEQUENCE [LARGE SCALE GENOMIC DNA]</scope>
</reference>
<protein>
    <recommendedName>
        <fullName evidence="9">Gypsy retrotransposon integrase-like protein 1</fullName>
        <ecNumber evidence="2">3.1.26.4</ecNumber>
    </recommendedName>
</protein>
<dbReference type="PROSITE" id="PS50158">
    <property type="entry name" value="ZF_CCHC"/>
    <property type="match status" value="1"/>
</dbReference>
<dbReference type="PROSITE" id="PS50878">
    <property type="entry name" value="RT_POL"/>
    <property type="match status" value="1"/>
</dbReference>
<feature type="compositionally biased region" description="Basic residues" evidence="11">
    <location>
        <begin position="1174"/>
        <end position="1183"/>
    </location>
</feature>
<dbReference type="EC" id="3.1.26.4" evidence="2"/>
<feature type="region of interest" description="Disordered" evidence="11">
    <location>
        <begin position="1943"/>
        <end position="1979"/>
    </location>
</feature>
<evidence type="ECO:0000256" key="1">
    <source>
        <dbReference type="ARBA" id="ARBA00010879"/>
    </source>
</evidence>
<dbReference type="OMA" id="APEKNYH"/>
<evidence type="ECO:0000256" key="5">
    <source>
        <dbReference type="ARBA" id="ARBA00022722"/>
    </source>
</evidence>
<dbReference type="InterPro" id="IPR036397">
    <property type="entry name" value="RNaseH_sf"/>
</dbReference>
<dbReference type="PANTHER" id="PTHR37984:SF15">
    <property type="entry name" value="INTEGRASE CATALYTIC DOMAIN-CONTAINING PROTEIN"/>
    <property type="match status" value="1"/>
</dbReference>
<dbReference type="Proteomes" id="UP000005207">
    <property type="component" value="Linkage group LG13"/>
</dbReference>
<feature type="compositionally biased region" description="Basic and acidic residues" evidence="11">
    <location>
        <begin position="1949"/>
        <end position="1961"/>
    </location>
</feature>
<dbReference type="InterPro" id="IPR000477">
    <property type="entry name" value="RT_dom"/>
</dbReference>
<dbReference type="InterPro" id="IPR001878">
    <property type="entry name" value="Znf_CCHC"/>
</dbReference>
<name>A0A669CV37_ORENI</name>
<feature type="region of interest" description="Disordered" evidence="11">
    <location>
        <begin position="1844"/>
        <end position="1876"/>
    </location>
</feature>
<dbReference type="Gene3D" id="1.10.340.70">
    <property type="match status" value="1"/>
</dbReference>
<dbReference type="FunFam" id="3.30.420.10:FF:000032">
    <property type="entry name" value="Retrovirus-related Pol polyprotein from transposon 297-like Protein"/>
    <property type="match status" value="1"/>
</dbReference>